<evidence type="ECO:0000256" key="1">
    <source>
        <dbReference type="ARBA" id="ARBA00004123"/>
    </source>
</evidence>
<evidence type="ECO:0000256" key="4">
    <source>
        <dbReference type="ARBA" id="ARBA00023015"/>
    </source>
</evidence>
<evidence type="ECO:0000313" key="10">
    <source>
        <dbReference type="EMBL" id="KAJ1912804.1"/>
    </source>
</evidence>
<dbReference type="GO" id="GO:0008380">
    <property type="term" value="P:RNA splicing"/>
    <property type="evidence" value="ECO:0007669"/>
    <property type="project" value="UniProtKB-KW"/>
</dbReference>
<evidence type="ECO:0000256" key="6">
    <source>
        <dbReference type="ARBA" id="ARBA00023187"/>
    </source>
</evidence>
<protein>
    <recommendedName>
        <fullName evidence="9">Pinin/SDK/MemA protein domain-containing protein</fullName>
    </recommendedName>
</protein>
<dbReference type="InterPro" id="IPR006786">
    <property type="entry name" value="Pinin_SDK_MemA"/>
</dbReference>
<evidence type="ECO:0000313" key="11">
    <source>
        <dbReference type="Proteomes" id="UP001150569"/>
    </source>
</evidence>
<comment type="caution">
    <text evidence="10">The sequence shown here is derived from an EMBL/GenBank/DDBJ whole genome shotgun (WGS) entry which is preliminary data.</text>
</comment>
<comment type="subcellular location">
    <subcellularLocation>
        <location evidence="1">Nucleus</location>
    </subcellularLocation>
</comment>
<evidence type="ECO:0000259" key="9">
    <source>
        <dbReference type="Pfam" id="PF04696"/>
    </source>
</evidence>
<dbReference type="EMBL" id="JANBPT010000799">
    <property type="protein sequence ID" value="KAJ1912804.1"/>
    <property type="molecule type" value="Genomic_DNA"/>
</dbReference>
<keyword evidence="6" id="KW-0508">mRNA splicing</keyword>
<name>A0A9W8DL19_9FUNG</name>
<comment type="similarity">
    <text evidence="2">Belongs to the pinin family.</text>
</comment>
<keyword evidence="7" id="KW-0539">Nucleus</keyword>
<feature type="compositionally biased region" description="Basic and acidic residues" evidence="8">
    <location>
        <begin position="33"/>
        <end position="64"/>
    </location>
</feature>
<organism evidence="10 11">
    <name type="scientific">Tieghemiomyces parasiticus</name>
    <dbReference type="NCBI Taxonomy" id="78921"/>
    <lineage>
        <taxon>Eukaryota</taxon>
        <taxon>Fungi</taxon>
        <taxon>Fungi incertae sedis</taxon>
        <taxon>Zoopagomycota</taxon>
        <taxon>Kickxellomycotina</taxon>
        <taxon>Dimargaritomycetes</taxon>
        <taxon>Dimargaritales</taxon>
        <taxon>Dimargaritaceae</taxon>
        <taxon>Tieghemiomyces</taxon>
    </lineage>
</organism>
<evidence type="ECO:0000256" key="5">
    <source>
        <dbReference type="ARBA" id="ARBA00023163"/>
    </source>
</evidence>
<keyword evidence="3" id="KW-0507">mRNA processing</keyword>
<accession>A0A9W8DL19</accession>
<reference evidence="10" key="1">
    <citation type="submission" date="2022-07" db="EMBL/GenBank/DDBJ databases">
        <title>Phylogenomic reconstructions and comparative analyses of Kickxellomycotina fungi.</title>
        <authorList>
            <person name="Reynolds N.K."/>
            <person name="Stajich J.E."/>
            <person name="Barry K."/>
            <person name="Grigoriev I.V."/>
            <person name="Crous P."/>
            <person name="Smith M.E."/>
        </authorList>
    </citation>
    <scope>NUCLEOTIDE SEQUENCE</scope>
    <source>
        <strain evidence="10">RSA 861</strain>
    </source>
</reference>
<sequence length="129" mass="15159">MQPSDAEAGQRGKRMFGRLLGTLKTFQSEAEQTTDRERKRQRRERELHERLHKERAEAHGNSRESRRHRNGAGDQTDDHLNPQPSPEMACQGYKKTRTQPHLYYRRTSAIPSTRNKDSRIDRADEMETD</sequence>
<feature type="region of interest" description="Disordered" evidence="8">
    <location>
        <begin position="1"/>
        <end position="129"/>
    </location>
</feature>
<dbReference type="Pfam" id="PF04696">
    <property type="entry name" value="Pinin_SDK_memA"/>
    <property type="match status" value="1"/>
</dbReference>
<dbReference type="GO" id="GO:0071013">
    <property type="term" value="C:catalytic step 2 spliceosome"/>
    <property type="evidence" value="ECO:0007669"/>
    <property type="project" value="TreeGrafter"/>
</dbReference>
<evidence type="ECO:0000256" key="2">
    <source>
        <dbReference type="ARBA" id="ARBA00010386"/>
    </source>
</evidence>
<keyword evidence="4" id="KW-0805">Transcription regulation</keyword>
<proteinExistence type="inferred from homology"/>
<keyword evidence="11" id="KW-1185">Reference proteome</keyword>
<keyword evidence="5" id="KW-0804">Transcription</keyword>
<evidence type="ECO:0000256" key="7">
    <source>
        <dbReference type="ARBA" id="ARBA00023242"/>
    </source>
</evidence>
<dbReference type="GO" id="GO:0006397">
    <property type="term" value="P:mRNA processing"/>
    <property type="evidence" value="ECO:0007669"/>
    <property type="project" value="UniProtKB-KW"/>
</dbReference>
<feature type="domain" description="Pinin/SDK/MemA protein" evidence="9">
    <location>
        <begin position="8"/>
        <end position="109"/>
    </location>
</feature>
<dbReference type="AlphaFoldDB" id="A0A9W8DL19"/>
<gene>
    <name evidence="10" type="ORF">IWQ60_009494</name>
</gene>
<evidence type="ECO:0000256" key="8">
    <source>
        <dbReference type="SAM" id="MobiDB-lite"/>
    </source>
</evidence>
<feature type="compositionally biased region" description="Basic and acidic residues" evidence="8">
    <location>
        <begin position="114"/>
        <end position="129"/>
    </location>
</feature>
<evidence type="ECO:0000256" key="3">
    <source>
        <dbReference type="ARBA" id="ARBA00022664"/>
    </source>
</evidence>
<dbReference type="Proteomes" id="UP001150569">
    <property type="component" value="Unassembled WGS sequence"/>
</dbReference>
<dbReference type="InterPro" id="IPR039853">
    <property type="entry name" value="Pinin"/>
</dbReference>
<dbReference type="PANTHER" id="PTHR12707">
    <property type="entry name" value="PINN"/>
    <property type="match status" value="1"/>
</dbReference>
<dbReference type="PANTHER" id="PTHR12707:SF0">
    <property type="entry name" value="PININ"/>
    <property type="match status" value="1"/>
</dbReference>